<comment type="caution">
    <text evidence="1">The sequence shown here is derived from an EMBL/GenBank/DDBJ whole genome shotgun (WGS) entry which is preliminary data.</text>
</comment>
<organism evidence="1 2">
    <name type="scientific">Eumeta variegata</name>
    <name type="common">Bagworm moth</name>
    <name type="synonym">Eumeta japonica</name>
    <dbReference type="NCBI Taxonomy" id="151549"/>
    <lineage>
        <taxon>Eukaryota</taxon>
        <taxon>Metazoa</taxon>
        <taxon>Ecdysozoa</taxon>
        <taxon>Arthropoda</taxon>
        <taxon>Hexapoda</taxon>
        <taxon>Insecta</taxon>
        <taxon>Pterygota</taxon>
        <taxon>Neoptera</taxon>
        <taxon>Endopterygota</taxon>
        <taxon>Lepidoptera</taxon>
        <taxon>Glossata</taxon>
        <taxon>Ditrysia</taxon>
        <taxon>Tineoidea</taxon>
        <taxon>Psychidae</taxon>
        <taxon>Oiketicinae</taxon>
        <taxon>Eumeta</taxon>
    </lineage>
</organism>
<dbReference type="EMBL" id="BGZK01002547">
    <property type="protein sequence ID" value="GBP94800.1"/>
    <property type="molecule type" value="Genomic_DNA"/>
</dbReference>
<protein>
    <submittedName>
        <fullName evidence="1">Uncharacterized protein</fullName>
    </submittedName>
</protein>
<keyword evidence="2" id="KW-1185">Reference proteome</keyword>
<sequence length="142" mass="15502">MAAYESTARALLSDGSREGRQFPACSGEVLHAAGGRCALRAAFAASCLRGALPPVDLRAVCFAGHDRLLHNTPRSTNITHESLLLTERCGRSYKACDTTVARTGVRRRPHTIKFIILRLLLHPSVRPSIPTLLSCRSYGFSR</sequence>
<reference evidence="1 2" key="1">
    <citation type="journal article" date="2019" name="Commun. Biol.">
        <title>The bagworm genome reveals a unique fibroin gene that provides high tensile strength.</title>
        <authorList>
            <person name="Kono N."/>
            <person name="Nakamura H."/>
            <person name="Ohtoshi R."/>
            <person name="Tomita M."/>
            <person name="Numata K."/>
            <person name="Arakawa K."/>
        </authorList>
    </citation>
    <scope>NUCLEOTIDE SEQUENCE [LARGE SCALE GENOMIC DNA]</scope>
</reference>
<dbReference type="AlphaFoldDB" id="A0A4C2A3Q6"/>
<gene>
    <name evidence="1" type="ORF">EVAR_60151_1</name>
</gene>
<accession>A0A4C2A3Q6</accession>
<evidence type="ECO:0000313" key="1">
    <source>
        <dbReference type="EMBL" id="GBP94800.1"/>
    </source>
</evidence>
<evidence type="ECO:0000313" key="2">
    <source>
        <dbReference type="Proteomes" id="UP000299102"/>
    </source>
</evidence>
<proteinExistence type="predicted"/>
<name>A0A4C2A3Q6_EUMVA</name>
<dbReference type="Proteomes" id="UP000299102">
    <property type="component" value="Unassembled WGS sequence"/>
</dbReference>